<dbReference type="GO" id="GO:0005774">
    <property type="term" value="C:vacuolar membrane"/>
    <property type="evidence" value="ECO:0007669"/>
    <property type="project" value="UniProtKB-SubCell"/>
</dbReference>
<feature type="domain" description="ABC transporter" evidence="10">
    <location>
        <begin position="615"/>
        <end position="841"/>
    </location>
</feature>
<keyword evidence="3 9" id="KW-0812">Transmembrane</keyword>
<name>A0AAQ4DEG6_AMBAM</name>
<feature type="transmembrane region" description="Helical" evidence="9">
    <location>
        <begin position="433"/>
        <end position="456"/>
    </location>
</feature>
<dbReference type="GO" id="GO:0005524">
    <property type="term" value="F:ATP binding"/>
    <property type="evidence" value="ECO:0007669"/>
    <property type="project" value="UniProtKB-KW"/>
</dbReference>
<evidence type="ECO:0000256" key="5">
    <source>
        <dbReference type="ARBA" id="ARBA00022741"/>
    </source>
</evidence>
<dbReference type="InterPro" id="IPR027417">
    <property type="entry name" value="P-loop_NTPase"/>
</dbReference>
<keyword evidence="6" id="KW-0067">ATP-binding</keyword>
<dbReference type="PROSITE" id="PS50929">
    <property type="entry name" value="ABC_TM1F"/>
    <property type="match status" value="2"/>
</dbReference>
<dbReference type="FunFam" id="3.40.50.300:FF:000163">
    <property type="entry name" value="Multidrug resistance-associated protein member 4"/>
    <property type="match status" value="1"/>
</dbReference>
<keyword evidence="7 9" id="KW-1133">Transmembrane helix</keyword>
<feature type="transmembrane region" description="Helical" evidence="9">
    <location>
        <begin position="332"/>
        <end position="349"/>
    </location>
</feature>
<dbReference type="Gene3D" id="1.20.1560.10">
    <property type="entry name" value="ABC transporter type 1, transmembrane domain"/>
    <property type="match status" value="2"/>
</dbReference>
<feature type="transmembrane region" description="Helical" evidence="9">
    <location>
        <begin position="1157"/>
        <end position="1180"/>
    </location>
</feature>
<dbReference type="InterPro" id="IPR011527">
    <property type="entry name" value="ABC1_TM_dom"/>
</dbReference>
<feature type="domain" description="ABC transmembrane type-1" evidence="11">
    <location>
        <begin position="318"/>
        <end position="578"/>
    </location>
</feature>
<dbReference type="FunFam" id="3.40.50.300:FF:001847">
    <property type="entry name" value="ABC transporter, putative"/>
    <property type="match status" value="1"/>
</dbReference>
<evidence type="ECO:0000256" key="1">
    <source>
        <dbReference type="ARBA" id="ARBA00004128"/>
    </source>
</evidence>
<keyword evidence="5" id="KW-0547">Nucleotide-binding</keyword>
<feature type="transmembrane region" description="Helical" evidence="9">
    <location>
        <begin position="37"/>
        <end position="53"/>
    </location>
</feature>
<dbReference type="Pfam" id="PF00664">
    <property type="entry name" value="ABC_membrane"/>
    <property type="match status" value="2"/>
</dbReference>
<accession>A0AAQ4DEG6</accession>
<evidence type="ECO:0000256" key="3">
    <source>
        <dbReference type="ARBA" id="ARBA00022692"/>
    </source>
</evidence>
<dbReference type="InterPro" id="IPR003439">
    <property type="entry name" value="ABC_transporter-like_ATP-bd"/>
</dbReference>
<protein>
    <recommendedName>
        <fullName evidence="14">Abc transporter c family member</fullName>
    </recommendedName>
</protein>
<feature type="transmembrane region" description="Helical" evidence="9">
    <location>
        <begin position="1125"/>
        <end position="1145"/>
    </location>
</feature>
<feature type="transmembrane region" description="Helical" evidence="9">
    <location>
        <begin position="185"/>
        <end position="202"/>
    </location>
</feature>
<feature type="transmembrane region" description="Helical" evidence="9">
    <location>
        <begin position="145"/>
        <end position="165"/>
    </location>
</feature>
<evidence type="ECO:0000313" key="12">
    <source>
        <dbReference type="EMBL" id="KAK8760856.1"/>
    </source>
</evidence>
<evidence type="ECO:0000256" key="7">
    <source>
        <dbReference type="ARBA" id="ARBA00022989"/>
    </source>
</evidence>
<dbReference type="GO" id="GO:0140359">
    <property type="term" value="F:ABC-type transporter activity"/>
    <property type="evidence" value="ECO:0007669"/>
    <property type="project" value="InterPro"/>
</dbReference>
<comment type="subcellular location">
    <subcellularLocation>
        <location evidence="1">Vacuole membrane</location>
        <topology evidence="1">Multi-pass membrane protein</topology>
    </subcellularLocation>
</comment>
<gene>
    <name evidence="12" type="ORF">V5799_027873</name>
</gene>
<keyword evidence="2" id="KW-0813">Transport</keyword>
<evidence type="ECO:0000256" key="9">
    <source>
        <dbReference type="SAM" id="Phobius"/>
    </source>
</evidence>
<dbReference type="Gene3D" id="3.40.50.300">
    <property type="entry name" value="P-loop containing nucleotide triphosphate hydrolases"/>
    <property type="match status" value="2"/>
</dbReference>
<feature type="transmembrane region" description="Helical" evidence="9">
    <location>
        <begin position="402"/>
        <end position="427"/>
    </location>
</feature>
<dbReference type="SUPFAM" id="SSF52540">
    <property type="entry name" value="P-loop containing nucleoside triphosphate hydrolases"/>
    <property type="match status" value="2"/>
</dbReference>
<evidence type="ECO:0008006" key="14">
    <source>
        <dbReference type="Google" id="ProtNLM"/>
    </source>
</evidence>
<dbReference type="PROSITE" id="PS50893">
    <property type="entry name" value="ABC_TRANSPORTER_2"/>
    <property type="match status" value="2"/>
</dbReference>
<evidence type="ECO:0000256" key="4">
    <source>
        <dbReference type="ARBA" id="ARBA00022737"/>
    </source>
</evidence>
<keyword evidence="8 9" id="KW-0472">Membrane</keyword>
<dbReference type="InterPro" id="IPR003593">
    <property type="entry name" value="AAA+_ATPase"/>
</dbReference>
<dbReference type="EMBL" id="JARKHS020031812">
    <property type="protein sequence ID" value="KAK8760856.1"/>
    <property type="molecule type" value="Genomic_DNA"/>
</dbReference>
<dbReference type="Proteomes" id="UP001321473">
    <property type="component" value="Unassembled WGS sequence"/>
</dbReference>
<evidence type="ECO:0000256" key="6">
    <source>
        <dbReference type="ARBA" id="ARBA00022840"/>
    </source>
</evidence>
<evidence type="ECO:0000259" key="10">
    <source>
        <dbReference type="PROSITE" id="PS50893"/>
    </source>
</evidence>
<evidence type="ECO:0000256" key="2">
    <source>
        <dbReference type="ARBA" id="ARBA00022448"/>
    </source>
</evidence>
<feature type="transmembrane region" description="Helical" evidence="9">
    <location>
        <begin position="74"/>
        <end position="96"/>
    </location>
</feature>
<evidence type="ECO:0000313" key="13">
    <source>
        <dbReference type="Proteomes" id="UP001321473"/>
    </source>
</evidence>
<dbReference type="CDD" id="cd03244">
    <property type="entry name" value="ABCC_MRP_domain2"/>
    <property type="match status" value="1"/>
</dbReference>
<comment type="caution">
    <text evidence="12">The sequence shown here is derived from an EMBL/GenBank/DDBJ whole genome shotgun (WGS) entry which is preliminary data.</text>
</comment>
<dbReference type="InterPro" id="IPR017871">
    <property type="entry name" value="ABC_transporter-like_CS"/>
</dbReference>
<dbReference type="InterPro" id="IPR050173">
    <property type="entry name" value="ABC_transporter_C-like"/>
</dbReference>
<dbReference type="CDD" id="cd03250">
    <property type="entry name" value="ABCC_MRP_domain1"/>
    <property type="match status" value="1"/>
</dbReference>
<sequence length="1479" mass="161822">MAALVALFSATPGLSSFGSHGDTAVPQMADVLRPAEIASFLLKCSPLIILVLFSGPETALNNFQVVSRGPYWTLLNVAQMVLLIGSTGLAVTKGYWQLSNVELADYLRLSALRDAVSDFAMAISLGLLTLLVWRRWRQCLPPSAFAAGLLGVLSTACVLDVFRQFTAALQLQDIRLSAAELEEKSVIVTFIVAATVLGNFLASEIQDLVIKRPTRPAKLKDEDVTSPLGRQAVSALFPLFKESFRRGASASARIPLLRRGMHSKNLVQILTAKLAAKQILPGHRATFLAVVVKVLWVDAVRVLLVTVAYFSAIYSRIPALELLINSRDKVEMTSAVLLFAATTTFEFLLSCYQMDVLHFAGGRARSMLQGLVFEKVTTMSPSSKARYPAGYIGSLVSVDCPLVTVCSFSIPVPLMGALLFPFLFWMLGTRAGLWPALCCAAWVVVVLLMPFIGSFVQKLFWKKAIQARDERLKATTDLMSTIRVVKMYAWEDALQANVERSRAVEMKWLLRVNLLDAILDCIYSSTSSVLMIILFSTIYALEPDIVLTPALSFSCVSLLYMVDLTMNGCGQALRNFSQASLALKRVAGFCTAREQQEQKSDPSNQFSTIKGAVALRKCSFSWSEPDDGLSEPNLQDIDLSVEPGSLIGIVGFVGSGKSSLLAAILGDMHLIGGKVTCTGRVAFAPQLPNVHNMTIRDNITYGKPMNPAFYEQVIRSCQLMNDINKLPSGDMTEVGEKGTNLSGGQKQRISLARAVYSQSDVYLLDDPLSALDPVVGSRVFRDVIGNRGLLGNKTRIMVCNQGHYLHHMDQIVLVDGKSIKVYRRLEDLVTDPDSPQNFREALEKRKWSDLNKSCAATEEMEENDTVGRITEEELGNSTKTGWQLLCSLLRLSQWPAPVGFTIFVAASCFFAFQQLWIKQWTDASTRAAAGSATEQVPWVQVLVSLCVIDVALRVVGSVLLALSAKRLSRSLHNGMLSHVLGSPVSFFDASPRGRILNRFSADMDFVDARTFLSGKQAVQNTLITLSKIAVIGTQSPLVVAVTAIVAIFVGYGISLAVKASHSSRYYESVATSRLLQHTAETVDALSSVRTYGVAYRFRRHFCRLLDDTMRGYSSFGAAYRFTRTLTATAGYVVVLYTLLANTIFAGPAGPDPSSLGLALSSATSVPLALMTLCVMLFNVLQMIVSLERCVEYTELPPEEDLPSAWSEEQKAAVDKALFSWPTDGKVEFQNYSASYRPGVLPNVLSGVTFVVNPREKIGVVGRTGAGKSSLVLALLRMLRASEGRILIDGVDIAGVPLRKLRSIITVIPQDPSLVRGTLRMNLDPTNSHSDREIWQCLERAHLAKLVSNDARGLLLLTADGGNNLSVGQRQLVCLARAMLRGTKILLLDEATSQMDGDTDQLIQVALRNAFAQCTLFTIAHRLHTVLDYDRILVLEDGRVREFDTVPQLLSDTSSVFYSMAVEAGINNPKWKAEVISTTL</sequence>
<feature type="domain" description="ABC transmembrane type-1" evidence="11">
    <location>
        <begin position="898"/>
        <end position="1188"/>
    </location>
</feature>
<dbReference type="SMART" id="SM00382">
    <property type="entry name" value="AAA"/>
    <property type="match status" value="2"/>
</dbReference>
<keyword evidence="13" id="KW-1185">Reference proteome</keyword>
<reference evidence="12 13" key="1">
    <citation type="journal article" date="2023" name="Arcadia Sci">
        <title>De novo assembly of a long-read Amblyomma americanum tick genome.</title>
        <authorList>
            <person name="Chou S."/>
            <person name="Poskanzer K.E."/>
            <person name="Rollins M."/>
            <person name="Thuy-Boun P.S."/>
        </authorList>
    </citation>
    <scope>NUCLEOTIDE SEQUENCE [LARGE SCALE GENOMIC DNA]</scope>
    <source>
        <strain evidence="12">F_SG_1</strain>
        <tissue evidence="12">Salivary glands</tissue>
    </source>
</reference>
<evidence type="ECO:0000259" key="11">
    <source>
        <dbReference type="PROSITE" id="PS50929"/>
    </source>
</evidence>
<dbReference type="SUPFAM" id="SSF90123">
    <property type="entry name" value="ABC transporter transmembrane region"/>
    <property type="match status" value="2"/>
</dbReference>
<dbReference type="InterPro" id="IPR044726">
    <property type="entry name" value="ABCC_6TM_D2"/>
</dbReference>
<feature type="transmembrane region" description="Helical" evidence="9">
    <location>
        <begin position="1037"/>
        <end position="1057"/>
    </location>
</feature>
<dbReference type="Pfam" id="PF00005">
    <property type="entry name" value="ABC_tran"/>
    <property type="match status" value="2"/>
</dbReference>
<evidence type="ECO:0000256" key="8">
    <source>
        <dbReference type="ARBA" id="ARBA00023136"/>
    </source>
</evidence>
<feature type="transmembrane region" description="Helical" evidence="9">
    <location>
        <begin position="116"/>
        <end position="133"/>
    </location>
</feature>
<feature type="domain" description="ABC transporter" evidence="10">
    <location>
        <begin position="1226"/>
        <end position="1461"/>
    </location>
</feature>
<dbReference type="GO" id="GO:0016887">
    <property type="term" value="F:ATP hydrolysis activity"/>
    <property type="evidence" value="ECO:0007669"/>
    <property type="project" value="InterPro"/>
</dbReference>
<keyword evidence="4" id="KW-0677">Repeat</keyword>
<dbReference type="PANTHER" id="PTHR24223">
    <property type="entry name" value="ATP-BINDING CASSETTE SUB-FAMILY C"/>
    <property type="match status" value="1"/>
</dbReference>
<dbReference type="PROSITE" id="PS00211">
    <property type="entry name" value="ABC_TRANSPORTER_1"/>
    <property type="match status" value="2"/>
</dbReference>
<dbReference type="InterPro" id="IPR036640">
    <property type="entry name" value="ABC1_TM_sf"/>
</dbReference>
<dbReference type="PANTHER" id="PTHR24223:SF443">
    <property type="entry name" value="MULTIDRUG-RESISTANCE LIKE PROTEIN 1, ISOFORM I"/>
    <property type="match status" value="1"/>
</dbReference>
<proteinExistence type="predicted"/>
<organism evidence="12 13">
    <name type="scientific">Amblyomma americanum</name>
    <name type="common">Lone star tick</name>
    <dbReference type="NCBI Taxonomy" id="6943"/>
    <lineage>
        <taxon>Eukaryota</taxon>
        <taxon>Metazoa</taxon>
        <taxon>Ecdysozoa</taxon>
        <taxon>Arthropoda</taxon>
        <taxon>Chelicerata</taxon>
        <taxon>Arachnida</taxon>
        <taxon>Acari</taxon>
        <taxon>Parasitiformes</taxon>
        <taxon>Ixodida</taxon>
        <taxon>Ixodoidea</taxon>
        <taxon>Ixodidae</taxon>
        <taxon>Amblyomminae</taxon>
        <taxon>Amblyomma</taxon>
    </lineage>
</organism>
<dbReference type="CDD" id="cd18580">
    <property type="entry name" value="ABC_6TM_ABCC_D2"/>
    <property type="match status" value="1"/>
</dbReference>